<sequence length="1659" mass="182030">MTNNTNCPSEKDQDSDDPSQGNRAKHSKRKKRRQSARSLPATPSRPTISKTRLKVFVGTWNMMGQMPNVRDGLTGFLDIERQQEQQQQQHNQSSLDPSLRPTPSSVPSSNPNSNPSLNPPDLEKPLPHLPHSETYPLNRGPISVTHSNRSTAGSPTTITPSPSQQSVVDSEFPASPKSKQRRASELLKRIRYPRHDFRTNLSTKPASSNSNERRRETDITSASGSAPGILKEPFLEMNSKAPYHIIAINTQECEREIREAVLFPSKTTWERHLQNALGSDYVMIKTETMAALHIAVFIWKPIEDLVSAVDSSMVATGIGGIVGNKGAVAVSVYLGSTSLLFVNAHLTAHQGNTQARNSDYKRIIQELHLNEAPKGQARGWHFKGDMKLRRHYDYPPVYLPKPGVSNNNNIGKNGKAKASSTTNLLDPNRSPIEKAASSSGVSLVPPQQLQAKGPQQPQTKEPQQPPLEVCPDVTDQFDYTFWAGDLNYRVDLSREKADECLQKGDLETMLAHDQLSIQKAAGAIFDGFLEAPIKFKPTYKFDPLLLIPTDATNRPLRRNWTRTLQGRPRSMLQLQEPDMPVRSPASAPTRPPLYRMENSKSCPSLLLDEHGHAMELQSDDDENSYDRMAESDTEGNTIDDGGGGGTSDERRYHRMTRGLSVSRAIQSVRRRHSAAFEAIQTTMTNNRLLRRSPSDDLILSRGGAQDPAVELQDPLSTTSLPCESMFQGQTRRDSGDEPMVVRPVHVQTLAALDQALHNEAVPVAASRNGVNTTAVQGGLITKEQQQQQQEQERQKLLQMVQYDSSSKQRIPSWTDRILWKATGGNFYLPAEIGDDTRSENGNGEVGGRRWSLLRKSRSRVIAEGAGSPKTPGAGDNDNSDGPETGSSPPNNGFMMKLSKKRTKDSAVTGGGEGSGKMSLLESLRMEFQSARSRSSRRGNMNGEGTSRSSTFQEVAPPPAPLISEDDENRAAVLVKQYTAHHDVGLFSDHRPVTAVFAVRFDWKLTDRGGVIGEGGGFGSGLFRSKSHRTAGERWGPLDKVLERIIVSSTIIRPVVEKEDDRKTQRRKRTFPDAPEPARRPRSRSRSRSHSRSRSPLTSSRNARQRSSQGQGQEQEQGQDEEQQGGGGERRPRESLESASAAFKGRSSGPGHTSIFSSSSINDRLGDTHSHIQSSSTTTTTTTTSSIITAAEALESGGSGAAKRIRIANANEDDTRRGKRMMGMILGTLTQFKRQQKNVAPRGVPATNVNATAIATPAVSSRGALRESTNTTTTATSPTVNRRGEERRGSRYGDNRGGSDSESRGGRGNDSRGSRADDSRAAKGDDSRIGRHSDSRGSESRRVRDRGSRGGRGDDSRGGRDEDNRGVRDSDSARRPSAPALDVAPVAVSEAVPSAVAVVDSDRKSRETTQECVREKLMLEKEANEEHLKKERANREARLRETLLKQIAGRSSVPGRRRIAVGAPAVVTGSVPASSSPTVHLSRRSRDTRYDNGYLMTETKPRLRYMPKVMNDSTREKFSRQVEDNPDQRALPKRGAPPPPRREDADASSSRATPPAATAEGGRHETHDRRMQEGRYEDEEYNGQPTAEAVAKAEAEAERELDAGMDLEFDGSAEDDGRGFISDSTREEVTKSANSESSSVTVSGSPVTSRDDSEEVTMEH</sequence>
<gene>
    <name evidence="3" type="primary">INPP5E</name>
    <name evidence="3" type="ORF">BGZ96_005523</name>
</gene>
<feature type="region of interest" description="Disordered" evidence="1">
    <location>
        <begin position="1056"/>
        <end position="1183"/>
    </location>
</feature>
<feature type="domain" description="Inositol polyphosphate-related phosphatase" evidence="2">
    <location>
        <begin position="215"/>
        <end position="615"/>
    </location>
</feature>
<feature type="compositionally biased region" description="Basic and acidic residues" evidence="1">
    <location>
        <begin position="1560"/>
        <end position="1574"/>
    </location>
</feature>
<feature type="compositionally biased region" description="Polar residues" evidence="1">
    <location>
        <begin position="879"/>
        <end position="890"/>
    </location>
</feature>
<accession>A0ABQ7KGJ9</accession>
<evidence type="ECO:0000259" key="2">
    <source>
        <dbReference type="SMART" id="SM00128"/>
    </source>
</evidence>
<dbReference type="Proteomes" id="UP001194696">
    <property type="component" value="Unassembled WGS sequence"/>
</dbReference>
<dbReference type="SUPFAM" id="SSF56219">
    <property type="entry name" value="DNase I-like"/>
    <property type="match status" value="1"/>
</dbReference>
<dbReference type="PANTHER" id="PTHR11200">
    <property type="entry name" value="INOSITOL 5-PHOSPHATASE"/>
    <property type="match status" value="1"/>
</dbReference>
<feature type="compositionally biased region" description="Basic and acidic residues" evidence="1">
    <location>
        <begin position="1512"/>
        <end position="1526"/>
    </location>
</feature>
<feature type="region of interest" description="Disordered" evidence="1">
    <location>
        <begin position="1467"/>
        <end position="1659"/>
    </location>
</feature>
<feature type="compositionally biased region" description="Low complexity" evidence="1">
    <location>
        <begin position="1093"/>
        <end position="1115"/>
    </location>
</feature>
<proteinExistence type="predicted"/>
<feature type="compositionally biased region" description="Low complexity" evidence="1">
    <location>
        <begin position="1170"/>
        <end position="1183"/>
    </location>
</feature>
<feature type="compositionally biased region" description="Low complexity" evidence="1">
    <location>
        <begin position="406"/>
        <end position="418"/>
    </location>
</feature>
<dbReference type="InterPro" id="IPR036691">
    <property type="entry name" value="Endo/exonu/phosph_ase_sf"/>
</dbReference>
<protein>
    <submittedName>
        <fullName evidence="3">Inositol polyphosphate 5-phosphatase</fullName>
    </submittedName>
</protein>
<feature type="compositionally biased region" description="Low complexity" evidence="1">
    <location>
        <begin position="445"/>
        <end position="462"/>
    </location>
</feature>
<feature type="compositionally biased region" description="Acidic residues" evidence="1">
    <location>
        <begin position="1602"/>
        <end position="1613"/>
    </location>
</feature>
<evidence type="ECO:0000256" key="1">
    <source>
        <dbReference type="SAM" id="MobiDB-lite"/>
    </source>
</evidence>
<feature type="compositionally biased region" description="Low complexity" evidence="1">
    <location>
        <begin position="1381"/>
        <end position="1398"/>
    </location>
</feature>
<organism evidence="3 4">
    <name type="scientific">Linnemannia gamsii</name>
    <dbReference type="NCBI Taxonomy" id="64522"/>
    <lineage>
        <taxon>Eukaryota</taxon>
        <taxon>Fungi</taxon>
        <taxon>Fungi incertae sedis</taxon>
        <taxon>Mucoromycota</taxon>
        <taxon>Mortierellomycotina</taxon>
        <taxon>Mortierellomycetes</taxon>
        <taxon>Mortierellales</taxon>
        <taxon>Mortierellaceae</taxon>
        <taxon>Linnemannia</taxon>
    </lineage>
</organism>
<feature type="compositionally biased region" description="Polar residues" evidence="1">
    <location>
        <begin position="199"/>
        <end position="210"/>
    </location>
</feature>
<feature type="compositionally biased region" description="Polar residues" evidence="1">
    <location>
        <begin position="942"/>
        <end position="952"/>
    </location>
</feature>
<evidence type="ECO:0000313" key="4">
    <source>
        <dbReference type="Proteomes" id="UP001194696"/>
    </source>
</evidence>
<feature type="compositionally biased region" description="Polar residues" evidence="1">
    <location>
        <begin position="144"/>
        <end position="168"/>
    </location>
</feature>
<feature type="compositionally biased region" description="Polar residues" evidence="1">
    <location>
        <begin position="1149"/>
        <end position="1161"/>
    </location>
</feature>
<dbReference type="InterPro" id="IPR000300">
    <property type="entry name" value="IPPc"/>
</dbReference>
<feature type="region of interest" description="Disordered" evidence="1">
    <location>
        <begin position="399"/>
        <end position="468"/>
    </location>
</feature>
<dbReference type="EMBL" id="JAAAIM010000026">
    <property type="protein sequence ID" value="KAG0297646.1"/>
    <property type="molecule type" value="Genomic_DNA"/>
</dbReference>
<name>A0ABQ7KGJ9_9FUNG</name>
<feature type="compositionally biased region" description="Low complexity" evidence="1">
    <location>
        <begin position="1268"/>
        <end position="1278"/>
    </location>
</feature>
<feature type="compositionally biased region" description="Low complexity" evidence="1">
    <location>
        <begin position="1630"/>
        <end position="1647"/>
    </location>
</feature>
<feature type="region of interest" description="Disordered" evidence="1">
    <location>
        <begin position="900"/>
        <end position="919"/>
    </location>
</feature>
<keyword evidence="4" id="KW-1185">Reference proteome</keyword>
<feature type="compositionally biased region" description="Basic and acidic residues" evidence="1">
    <location>
        <begin position="1281"/>
        <end position="1373"/>
    </location>
</feature>
<dbReference type="Pfam" id="PF22669">
    <property type="entry name" value="Exo_endo_phos2"/>
    <property type="match status" value="2"/>
</dbReference>
<feature type="compositionally biased region" description="Basic residues" evidence="1">
    <location>
        <begin position="1079"/>
        <end position="1092"/>
    </location>
</feature>
<feature type="region of interest" description="Disordered" evidence="1">
    <location>
        <begin position="82"/>
        <end position="225"/>
    </location>
</feature>
<evidence type="ECO:0000313" key="3">
    <source>
        <dbReference type="EMBL" id="KAG0297646.1"/>
    </source>
</evidence>
<dbReference type="PANTHER" id="PTHR11200:SF275">
    <property type="entry name" value="LD06095P"/>
    <property type="match status" value="1"/>
</dbReference>
<feature type="compositionally biased region" description="Low complexity" evidence="1">
    <location>
        <begin position="1546"/>
        <end position="1558"/>
    </location>
</feature>
<comment type="caution">
    <text evidence="3">The sequence shown here is derived from an EMBL/GenBank/DDBJ whole genome shotgun (WGS) entry which is preliminary data.</text>
</comment>
<feature type="compositionally biased region" description="Basic and acidic residues" evidence="1">
    <location>
        <begin position="1590"/>
        <end position="1601"/>
    </location>
</feature>
<feature type="region of interest" description="Disordered" evidence="1">
    <location>
        <begin position="830"/>
        <end position="895"/>
    </location>
</feature>
<reference evidence="3 4" key="1">
    <citation type="journal article" date="2020" name="Fungal Divers.">
        <title>Resolving the Mortierellaceae phylogeny through synthesis of multi-gene phylogenetics and phylogenomics.</title>
        <authorList>
            <person name="Vandepol N."/>
            <person name="Liber J."/>
            <person name="Desiro A."/>
            <person name="Na H."/>
            <person name="Kennedy M."/>
            <person name="Barry K."/>
            <person name="Grigoriev I.V."/>
            <person name="Miller A.N."/>
            <person name="O'Donnell K."/>
            <person name="Stajich J.E."/>
            <person name="Bonito G."/>
        </authorList>
    </citation>
    <scope>NUCLEOTIDE SEQUENCE [LARGE SCALE GENOMIC DNA]</scope>
    <source>
        <strain evidence="3 4">AD045</strain>
    </source>
</reference>
<feature type="compositionally biased region" description="Low complexity" evidence="1">
    <location>
        <begin position="103"/>
        <end position="120"/>
    </location>
</feature>
<feature type="compositionally biased region" description="Basic residues" evidence="1">
    <location>
        <begin position="23"/>
        <end position="35"/>
    </location>
</feature>
<dbReference type="InterPro" id="IPR046985">
    <property type="entry name" value="IP5"/>
</dbReference>
<feature type="region of interest" description="Disordered" evidence="1">
    <location>
        <begin position="926"/>
        <end position="963"/>
    </location>
</feature>
<feature type="region of interest" description="Disordered" evidence="1">
    <location>
        <begin position="616"/>
        <end position="650"/>
    </location>
</feature>
<feature type="compositionally biased region" description="Basic and acidic residues" evidence="1">
    <location>
        <begin position="1399"/>
        <end position="1409"/>
    </location>
</feature>
<dbReference type="Gene3D" id="3.60.10.10">
    <property type="entry name" value="Endonuclease/exonuclease/phosphatase"/>
    <property type="match status" value="2"/>
</dbReference>
<dbReference type="SMART" id="SM00128">
    <property type="entry name" value="IPPc"/>
    <property type="match status" value="1"/>
</dbReference>
<feature type="region of interest" description="Disordered" evidence="1">
    <location>
        <begin position="1258"/>
        <end position="1409"/>
    </location>
</feature>
<feature type="compositionally biased region" description="Basic and acidic residues" evidence="1">
    <location>
        <begin position="182"/>
        <end position="198"/>
    </location>
</feature>
<feature type="region of interest" description="Disordered" evidence="1">
    <location>
        <begin position="1"/>
        <end position="50"/>
    </location>
</feature>